<sequence>MDLNITTSFNIRIRSQIGNLGDGGAGADLRGLQGVHPNPLGKKLHCMYKVNFLYFCTYIYFEPLSNKEKLMVQWQVSQ</sequence>
<protein>
    <submittedName>
        <fullName evidence="1">Putative ovule protein</fullName>
    </submittedName>
</protein>
<dbReference type="EMBL" id="GEDG01029670">
    <property type="protein sequence ID" value="JAP12396.1"/>
    <property type="molecule type" value="Transcribed_RNA"/>
</dbReference>
<evidence type="ECO:0000313" key="1">
    <source>
        <dbReference type="EMBL" id="JAP14736.1"/>
    </source>
</evidence>
<reference evidence="1" key="1">
    <citation type="submission" date="2015-12" db="EMBL/GenBank/DDBJ databases">
        <title>Gene expression during late stages of embryo sac development: a critical building block for successful pollen-pistil interactions.</title>
        <authorList>
            <person name="Liu Y."/>
            <person name="Joly V."/>
            <person name="Sabar M."/>
            <person name="Matton D.P."/>
        </authorList>
    </citation>
    <scope>NUCLEOTIDE SEQUENCE</scope>
</reference>
<accession>A0A0V0H4P4</accession>
<proteinExistence type="predicted"/>
<organism evidence="1">
    <name type="scientific">Solanum chacoense</name>
    <name type="common">Chaco potato</name>
    <dbReference type="NCBI Taxonomy" id="4108"/>
    <lineage>
        <taxon>Eukaryota</taxon>
        <taxon>Viridiplantae</taxon>
        <taxon>Streptophyta</taxon>
        <taxon>Embryophyta</taxon>
        <taxon>Tracheophyta</taxon>
        <taxon>Spermatophyta</taxon>
        <taxon>Magnoliopsida</taxon>
        <taxon>eudicotyledons</taxon>
        <taxon>Gunneridae</taxon>
        <taxon>Pentapetalae</taxon>
        <taxon>asterids</taxon>
        <taxon>lamiids</taxon>
        <taxon>Solanales</taxon>
        <taxon>Solanaceae</taxon>
        <taxon>Solanoideae</taxon>
        <taxon>Solaneae</taxon>
        <taxon>Solanum</taxon>
    </lineage>
</organism>
<name>A0A0V0H4P4_SOLCH</name>
<dbReference type="EMBL" id="GEDG01026152">
    <property type="protein sequence ID" value="JAP14736.1"/>
    <property type="molecule type" value="Transcribed_RNA"/>
</dbReference>
<dbReference type="AlphaFoldDB" id="A0A0V0H4P4"/>